<accession>A0A564UWB9</accession>
<reference evidence="2 3" key="1">
    <citation type="submission" date="2019-07" db="EMBL/GenBank/DDBJ databases">
        <authorList>
            <person name="Hibberd C M."/>
            <person name="Gehrig L. J."/>
            <person name="Chang H.-W."/>
            <person name="Venkatesh S."/>
        </authorList>
    </citation>
    <scope>NUCLEOTIDE SEQUENCE [LARGE SCALE GENOMIC DNA]</scope>
    <source>
        <strain evidence="2">Dorea_longicatena_SSTS_Bg7063</strain>
    </source>
</reference>
<evidence type="ECO:0000313" key="3">
    <source>
        <dbReference type="Proteomes" id="UP000398619"/>
    </source>
</evidence>
<evidence type="ECO:0000256" key="1">
    <source>
        <dbReference type="SAM" id="Phobius"/>
    </source>
</evidence>
<gene>
    <name evidence="2" type="ORF">DLSSTS7063_03210</name>
</gene>
<evidence type="ECO:0000313" key="2">
    <source>
        <dbReference type="EMBL" id="VUX23481.1"/>
    </source>
</evidence>
<sequence length="93" mass="10268">MPENTGKTEKKILVEGWRSKVSEQKKKRRMKQFLFVVVTACILCGMCVVVLASNPVVSKQGVELAVNPTRAMIAMVFAMFCGILAVGYHHVGK</sequence>
<dbReference type="Proteomes" id="UP000398619">
    <property type="component" value="Unassembled WGS sequence"/>
</dbReference>
<dbReference type="AlphaFoldDB" id="A0A564UWB9"/>
<keyword evidence="1" id="KW-0472">Membrane</keyword>
<protein>
    <submittedName>
        <fullName evidence="2">Uncharacterized protein</fullName>
    </submittedName>
</protein>
<keyword evidence="1" id="KW-0812">Transmembrane</keyword>
<feature type="transmembrane region" description="Helical" evidence="1">
    <location>
        <begin position="33"/>
        <end position="52"/>
    </location>
</feature>
<keyword evidence="1" id="KW-1133">Transmembrane helix</keyword>
<feature type="transmembrane region" description="Helical" evidence="1">
    <location>
        <begin position="72"/>
        <end position="91"/>
    </location>
</feature>
<organism evidence="2 3">
    <name type="scientific">Dorea longicatena</name>
    <dbReference type="NCBI Taxonomy" id="88431"/>
    <lineage>
        <taxon>Bacteria</taxon>
        <taxon>Bacillati</taxon>
        <taxon>Bacillota</taxon>
        <taxon>Clostridia</taxon>
        <taxon>Lachnospirales</taxon>
        <taxon>Lachnospiraceae</taxon>
        <taxon>Dorea</taxon>
    </lineage>
</organism>
<proteinExistence type="predicted"/>
<name>A0A564UWB9_9FIRM</name>
<dbReference type="EMBL" id="CABHNM010000079">
    <property type="protein sequence ID" value="VUX23481.1"/>
    <property type="molecule type" value="Genomic_DNA"/>
</dbReference>